<reference evidence="2" key="1">
    <citation type="submission" date="2023-03" db="EMBL/GenBank/DDBJ databases">
        <title>Edaphobacter sp.</title>
        <authorList>
            <person name="Huber K.J."/>
            <person name="Papendorf J."/>
            <person name="Pilke C."/>
            <person name="Bunk B."/>
            <person name="Sproeer C."/>
            <person name="Pester M."/>
        </authorList>
    </citation>
    <scope>NUCLEOTIDE SEQUENCE</scope>
    <source>
        <strain evidence="2">DSM 109919</strain>
        <strain evidence="3">DSM 109920</strain>
    </source>
</reference>
<dbReference type="EMBL" id="CP121195">
    <property type="protein sequence ID" value="XBH15069.1"/>
    <property type="molecule type" value="Genomic_DNA"/>
</dbReference>
<evidence type="ECO:0000256" key="1">
    <source>
        <dbReference type="SAM" id="MobiDB-lite"/>
    </source>
</evidence>
<dbReference type="AlphaFoldDB" id="A0AAU7D2B5"/>
<dbReference type="RefSeq" id="WP_348269078.1">
    <property type="nucleotide sequence ID" value="NZ_CP121194.1"/>
</dbReference>
<dbReference type="EMBL" id="CP121194">
    <property type="protein sequence ID" value="XBH11586.1"/>
    <property type="molecule type" value="Genomic_DNA"/>
</dbReference>
<protein>
    <recommendedName>
        <fullName evidence="4">Transposase</fullName>
    </recommendedName>
</protein>
<proteinExistence type="predicted"/>
<accession>A0AAU7DCM7</accession>
<dbReference type="KEGG" id="epl:P4G45_07635"/>
<name>A0AAU7D2B5_9BACT</name>
<sequence>MNELGEIITAGSERELGQSNPSPPNGHASPSSSDFRIIELEIENLRLQRLIAELLFKNQQLRRAAE</sequence>
<evidence type="ECO:0000313" key="2">
    <source>
        <dbReference type="EMBL" id="XBH11586.1"/>
    </source>
</evidence>
<gene>
    <name evidence="2" type="ORF">P4G45_07635</name>
    <name evidence="3" type="ORF">P8936_07870</name>
</gene>
<evidence type="ECO:0008006" key="4">
    <source>
        <dbReference type="Google" id="ProtNLM"/>
    </source>
</evidence>
<organism evidence="2">
    <name type="scientific">Edaphobacter paludis</name>
    <dbReference type="NCBI Taxonomy" id="3035702"/>
    <lineage>
        <taxon>Bacteria</taxon>
        <taxon>Pseudomonadati</taxon>
        <taxon>Acidobacteriota</taxon>
        <taxon>Terriglobia</taxon>
        <taxon>Terriglobales</taxon>
        <taxon>Acidobacteriaceae</taxon>
        <taxon>Edaphobacter</taxon>
    </lineage>
</organism>
<feature type="region of interest" description="Disordered" evidence="1">
    <location>
        <begin position="1"/>
        <end position="32"/>
    </location>
</feature>
<accession>A0AAU7D2B5</accession>
<evidence type="ECO:0000313" key="3">
    <source>
        <dbReference type="EMBL" id="XBH15069.1"/>
    </source>
</evidence>